<gene>
    <name evidence="1" type="ORF">NDU88_004354</name>
</gene>
<evidence type="ECO:0000313" key="1">
    <source>
        <dbReference type="EMBL" id="KAJ1163902.1"/>
    </source>
</evidence>
<dbReference type="AlphaFoldDB" id="A0AAV7SII5"/>
<protein>
    <recommendedName>
        <fullName evidence="3">MsrB domain-containing protein</fullName>
    </recommendedName>
</protein>
<sequence>MNAADASHHSCEAPARRTASLRVSQAVTSAGVCYPQVPKDDVPKRDGAHTPAVITDTLTGGGARVCNRPCGLGVQYAAGEASPLFPVPLPLSEGQNSAGRSWGSRACGDLPEKFVDHLETGGFTGREQSCELYCRSDRHLGHALRAP</sequence>
<name>A0AAV7SII5_PLEWA</name>
<keyword evidence="2" id="KW-1185">Reference proteome</keyword>
<dbReference type="Proteomes" id="UP001066276">
    <property type="component" value="Chromosome 4_2"/>
</dbReference>
<reference evidence="1" key="1">
    <citation type="journal article" date="2022" name="bioRxiv">
        <title>Sequencing and chromosome-scale assembly of the giantPleurodeles waltlgenome.</title>
        <authorList>
            <person name="Brown T."/>
            <person name="Elewa A."/>
            <person name="Iarovenko S."/>
            <person name="Subramanian E."/>
            <person name="Araus A.J."/>
            <person name="Petzold A."/>
            <person name="Susuki M."/>
            <person name="Suzuki K.-i.T."/>
            <person name="Hayashi T."/>
            <person name="Toyoda A."/>
            <person name="Oliveira C."/>
            <person name="Osipova E."/>
            <person name="Leigh N.D."/>
            <person name="Simon A."/>
            <person name="Yun M.H."/>
        </authorList>
    </citation>
    <scope>NUCLEOTIDE SEQUENCE</scope>
    <source>
        <strain evidence="1">20211129_DDA</strain>
        <tissue evidence="1">Liver</tissue>
    </source>
</reference>
<evidence type="ECO:0008006" key="3">
    <source>
        <dbReference type="Google" id="ProtNLM"/>
    </source>
</evidence>
<accession>A0AAV7SII5</accession>
<evidence type="ECO:0000313" key="2">
    <source>
        <dbReference type="Proteomes" id="UP001066276"/>
    </source>
</evidence>
<organism evidence="1 2">
    <name type="scientific">Pleurodeles waltl</name>
    <name type="common">Iberian ribbed newt</name>
    <dbReference type="NCBI Taxonomy" id="8319"/>
    <lineage>
        <taxon>Eukaryota</taxon>
        <taxon>Metazoa</taxon>
        <taxon>Chordata</taxon>
        <taxon>Craniata</taxon>
        <taxon>Vertebrata</taxon>
        <taxon>Euteleostomi</taxon>
        <taxon>Amphibia</taxon>
        <taxon>Batrachia</taxon>
        <taxon>Caudata</taxon>
        <taxon>Salamandroidea</taxon>
        <taxon>Salamandridae</taxon>
        <taxon>Pleurodelinae</taxon>
        <taxon>Pleurodeles</taxon>
    </lineage>
</organism>
<proteinExistence type="predicted"/>
<dbReference type="EMBL" id="JANPWB010000008">
    <property type="protein sequence ID" value="KAJ1163902.1"/>
    <property type="molecule type" value="Genomic_DNA"/>
</dbReference>
<comment type="caution">
    <text evidence="1">The sequence shown here is derived from an EMBL/GenBank/DDBJ whole genome shotgun (WGS) entry which is preliminary data.</text>
</comment>